<feature type="region of interest" description="Disordered" evidence="14">
    <location>
        <begin position="1"/>
        <end position="81"/>
    </location>
</feature>
<feature type="transmembrane region" description="Helical" evidence="15">
    <location>
        <begin position="386"/>
        <end position="406"/>
    </location>
</feature>
<gene>
    <name evidence="17" type="ORF">BDZ85DRAFT_238714</name>
</gene>
<accession>A0A6A6G8F6</accession>
<feature type="transmembrane region" description="Helical" evidence="15">
    <location>
        <begin position="444"/>
        <end position="465"/>
    </location>
</feature>
<evidence type="ECO:0000256" key="5">
    <source>
        <dbReference type="ARBA" id="ARBA00022475"/>
    </source>
</evidence>
<keyword evidence="4" id="KW-0813">Transport</keyword>
<dbReference type="AlphaFoldDB" id="A0A6A6G8F6"/>
<dbReference type="GO" id="GO:0005774">
    <property type="term" value="C:vacuolar membrane"/>
    <property type="evidence" value="ECO:0007669"/>
    <property type="project" value="UniProtKB-SubCell"/>
</dbReference>
<keyword evidence="9 15" id="KW-0472">Membrane</keyword>
<evidence type="ECO:0000256" key="7">
    <source>
        <dbReference type="ARBA" id="ARBA00022692"/>
    </source>
</evidence>
<feature type="transmembrane region" description="Helical" evidence="15">
    <location>
        <begin position="413"/>
        <end position="432"/>
    </location>
</feature>
<evidence type="ECO:0000256" key="12">
    <source>
        <dbReference type="ARBA" id="ARBA00069956"/>
    </source>
</evidence>
<dbReference type="Gene3D" id="1.20.1250.20">
    <property type="entry name" value="MFS general substrate transporter like domains"/>
    <property type="match status" value="1"/>
</dbReference>
<feature type="transmembrane region" description="Helical" evidence="15">
    <location>
        <begin position="350"/>
        <end position="374"/>
    </location>
</feature>
<dbReference type="FunFam" id="1.20.1720.10:FF:000014">
    <property type="entry name" value="MFS drug transporter, putative"/>
    <property type="match status" value="1"/>
</dbReference>
<dbReference type="InterPro" id="IPR011701">
    <property type="entry name" value="MFS"/>
</dbReference>
<dbReference type="OrthoDB" id="10021397at2759"/>
<feature type="transmembrane region" description="Helical" evidence="15">
    <location>
        <begin position="124"/>
        <end position="143"/>
    </location>
</feature>
<evidence type="ECO:0000256" key="10">
    <source>
        <dbReference type="ARBA" id="ARBA00023180"/>
    </source>
</evidence>
<keyword evidence="5" id="KW-1003">Cell membrane</keyword>
<evidence type="ECO:0000256" key="6">
    <source>
        <dbReference type="ARBA" id="ARBA00022554"/>
    </source>
</evidence>
<evidence type="ECO:0000259" key="16">
    <source>
        <dbReference type="PROSITE" id="PS50850"/>
    </source>
</evidence>
<dbReference type="PANTHER" id="PTHR23501:SF102">
    <property type="entry name" value="DRUG TRANSPORTER, PUTATIVE (AFU_ORTHOLOGUE AFUA_3G08530)-RELATED"/>
    <property type="match status" value="1"/>
</dbReference>
<keyword evidence="7 15" id="KW-0812">Transmembrane</keyword>
<feature type="compositionally biased region" description="Basic and acidic residues" evidence="14">
    <location>
        <begin position="582"/>
        <end position="609"/>
    </location>
</feature>
<feature type="region of interest" description="Disordered" evidence="14">
    <location>
        <begin position="582"/>
        <end position="632"/>
    </location>
</feature>
<comment type="subcellular location">
    <subcellularLocation>
        <location evidence="2">Cell membrane</location>
        <topology evidence="2">Multi-pass membrane protein</topology>
    </subcellularLocation>
    <subcellularLocation>
        <location evidence="1">Vacuole membrane</location>
        <topology evidence="1">Multi-pass membrane protein</topology>
    </subcellularLocation>
</comment>
<evidence type="ECO:0000256" key="8">
    <source>
        <dbReference type="ARBA" id="ARBA00022989"/>
    </source>
</evidence>
<feature type="domain" description="Major facilitator superfamily (MFS) profile" evidence="16">
    <location>
        <begin position="90"/>
        <end position="580"/>
    </location>
</feature>
<feature type="transmembrane region" description="Helical" evidence="15">
    <location>
        <begin position="310"/>
        <end position="329"/>
    </location>
</feature>
<dbReference type="PROSITE" id="PS50850">
    <property type="entry name" value="MFS"/>
    <property type="match status" value="1"/>
</dbReference>
<feature type="transmembrane region" description="Helical" evidence="15">
    <location>
        <begin position="187"/>
        <end position="205"/>
    </location>
</feature>
<dbReference type="SUPFAM" id="SSF103473">
    <property type="entry name" value="MFS general substrate transporter"/>
    <property type="match status" value="1"/>
</dbReference>
<evidence type="ECO:0000256" key="1">
    <source>
        <dbReference type="ARBA" id="ARBA00004128"/>
    </source>
</evidence>
<evidence type="ECO:0000256" key="11">
    <source>
        <dbReference type="ARBA" id="ARBA00057269"/>
    </source>
</evidence>
<evidence type="ECO:0000313" key="18">
    <source>
        <dbReference type="Proteomes" id="UP000799538"/>
    </source>
</evidence>
<evidence type="ECO:0000256" key="13">
    <source>
        <dbReference type="ARBA" id="ARBA00083178"/>
    </source>
</evidence>
<dbReference type="GO" id="GO:0022857">
    <property type="term" value="F:transmembrane transporter activity"/>
    <property type="evidence" value="ECO:0007669"/>
    <property type="project" value="InterPro"/>
</dbReference>
<comment type="similarity">
    <text evidence="3">Belongs to the major facilitator superfamily. TCR/Tet family.</text>
</comment>
<evidence type="ECO:0000256" key="15">
    <source>
        <dbReference type="SAM" id="Phobius"/>
    </source>
</evidence>
<dbReference type="PANTHER" id="PTHR23501">
    <property type="entry name" value="MAJOR FACILITATOR SUPERFAMILY"/>
    <property type="match status" value="1"/>
</dbReference>
<sequence length="632" mass="67204">MTDSRADTEVPSANNTKPHTPDAASDNVADTSSNGNHAPLAEHKNEDVLPSDSSTTSPHNKESDGATPAKPPHDESNDFEKSSIGKRSVVMSALCMAVFLAALDVTIITTALPTISSEFQSSAGYTWIGSAFLLGNASSVPTWGKVSDIFGRKPVLLVANVVFFIGSLVAGLANSIGMLIAARAIQGVGAGGLVILVNITIADLFSLRNRGAYYGVIGMVWAFASAIGPIIGGAFTQRVSWRWCFYINLPITGACLGVLFFFLDVKTPKTPILEGLKAIDWIGSVTVIGATLMFLFGIEYGGVTHPWDSAIVVCLIVFGIVTFGIFAIIQWKVSRYPIMPLSIFSKRSTCACLFIVSIHGMVFIASSYYLPLYFQASLGASPLRSGVLLLPTCGALSVTSLGTGFYIRKTGRYLDCIYFGFFFMTLGHGLFIDLTADSPLAKIVIYQLIAGFGIGPLFQSPLIALQSRIKPRDIATATATFGFVRQLSTSISVVIGGVIYQNEMRKRSSILVDALGPQNGNALSGAGAGANTQLVNSLSEPGKGVAQGAFADSLSTMWILYVALAGVGLLVVPLIGTKELSGEHQEAKTGLEAEREKEAERKREEEERRARKGRKSLGDVEAPLPTTGEKGS</sequence>
<evidence type="ECO:0000256" key="2">
    <source>
        <dbReference type="ARBA" id="ARBA00004651"/>
    </source>
</evidence>
<feature type="transmembrane region" description="Helical" evidence="15">
    <location>
        <begin position="212"/>
        <end position="231"/>
    </location>
</feature>
<dbReference type="PRINTS" id="PR01036">
    <property type="entry name" value="TCRTETB"/>
</dbReference>
<dbReference type="Gene3D" id="1.20.1720.10">
    <property type="entry name" value="Multidrug resistance protein D"/>
    <property type="match status" value="1"/>
</dbReference>
<keyword evidence="10" id="KW-0325">Glycoprotein</keyword>
<dbReference type="Pfam" id="PF07690">
    <property type="entry name" value="MFS_1"/>
    <property type="match status" value="1"/>
</dbReference>
<organism evidence="17 18">
    <name type="scientific">Elsinoe ampelina</name>
    <dbReference type="NCBI Taxonomy" id="302913"/>
    <lineage>
        <taxon>Eukaryota</taxon>
        <taxon>Fungi</taxon>
        <taxon>Dikarya</taxon>
        <taxon>Ascomycota</taxon>
        <taxon>Pezizomycotina</taxon>
        <taxon>Dothideomycetes</taxon>
        <taxon>Dothideomycetidae</taxon>
        <taxon>Myriangiales</taxon>
        <taxon>Elsinoaceae</taxon>
        <taxon>Elsinoe</taxon>
    </lineage>
</organism>
<keyword evidence="6" id="KW-0926">Vacuole</keyword>
<evidence type="ECO:0000256" key="9">
    <source>
        <dbReference type="ARBA" id="ARBA00023136"/>
    </source>
</evidence>
<keyword evidence="8 15" id="KW-1133">Transmembrane helix</keyword>
<evidence type="ECO:0000256" key="4">
    <source>
        <dbReference type="ARBA" id="ARBA00022448"/>
    </source>
</evidence>
<evidence type="ECO:0000256" key="3">
    <source>
        <dbReference type="ARBA" id="ARBA00007520"/>
    </source>
</evidence>
<reference evidence="18" key="1">
    <citation type="journal article" date="2020" name="Stud. Mycol.">
        <title>101 Dothideomycetes genomes: A test case for predicting lifestyles and emergence of pathogens.</title>
        <authorList>
            <person name="Haridas S."/>
            <person name="Albert R."/>
            <person name="Binder M."/>
            <person name="Bloem J."/>
            <person name="LaButti K."/>
            <person name="Salamov A."/>
            <person name="Andreopoulos B."/>
            <person name="Baker S."/>
            <person name="Barry K."/>
            <person name="Bills G."/>
            <person name="Bluhm B."/>
            <person name="Cannon C."/>
            <person name="Castanera R."/>
            <person name="Culley D."/>
            <person name="Daum C."/>
            <person name="Ezra D."/>
            <person name="Gonzalez J."/>
            <person name="Henrissat B."/>
            <person name="Kuo A."/>
            <person name="Liang C."/>
            <person name="Lipzen A."/>
            <person name="Lutzoni F."/>
            <person name="Magnuson J."/>
            <person name="Mondo S."/>
            <person name="Nolan M."/>
            <person name="Ohm R."/>
            <person name="Pangilinan J."/>
            <person name="Park H.-J."/>
            <person name="Ramirez L."/>
            <person name="Alfaro M."/>
            <person name="Sun H."/>
            <person name="Tritt A."/>
            <person name="Yoshinaga Y."/>
            <person name="Zwiers L.-H."/>
            <person name="Turgeon B."/>
            <person name="Goodwin S."/>
            <person name="Spatafora J."/>
            <person name="Crous P."/>
            <person name="Grigoriev I."/>
        </authorList>
    </citation>
    <scope>NUCLEOTIDE SEQUENCE [LARGE SCALE GENOMIC DNA]</scope>
    <source>
        <strain evidence="18">CECT 20119</strain>
    </source>
</reference>
<feature type="compositionally biased region" description="Basic and acidic residues" evidence="14">
    <location>
        <begin position="71"/>
        <end position="81"/>
    </location>
</feature>
<proteinExistence type="inferred from homology"/>
<dbReference type="Proteomes" id="UP000799538">
    <property type="component" value="Unassembled WGS sequence"/>
</dbReference>
<protein>
    <recommendedName>
        <fullName evidence="12">Efflux pump dotC</fullName>
    </recommendedName>
    <alternativeName>
        <fullName evidence="13">Dothistromin biosynthesis protein C</fullName>
    </alternativeName>
</protein>
<dbReference type="CDD" id="cd17502">
    <property type="entry name" value="MFS_Azr1_MDR_like"/>
    <property type="match status" value="1"/>
</dbReference>
<dbReference type="InterPro" id="IPR036259">
    <property type="entry name" value="MFS_trans_sf"/>
</dbReference>
<feature type="transmembrane region" description="Helical" evidence="15">
    <location>
        <begin position="243"/>
        <end position="263"/>
    </location>
</feature>
<keyword evidence="18" id="KW-1185">Reference proteome</keyword>
<feature type="transmembrane region" description="Helical" evidence="15">
    <location>
        <begin position="155"/>
        <end position="181"/>
    </location>
</feature>
<feature type="transmembrane region" description="Helical" evidence="15">
    <location>
        <begin position="477"/>
        <end position="500"/>
    </location>
</feature>
<name>A0A6A6G8F6_9PEZI</name>
<comment type="function">
    <text evidence="11">Efflux pump; part of the gene cluster that mediates the biosynthesis of dothistromin (DOTH), a polyketide toxin very similar in structure to the aflatoxin precursor, versicolorin B. One function of dotC may be to transport early-stage dothistromin biosynthetic intermediates from the cytoplasm into vacuoles, thereby affecting the rate of dothistromin production.</text>
</comment>
<dbReference type="EMBL" id="ML992509">
    <property type="protein sequence ID" value="KAF2221838.1"/>
    <property type="molecule type" value="Genomic_DNA"/>
</dbReference>
<dbReference type="InterPro" id="IPR020846">
    <property type="entry name" value="MFS_dom"/>
</dbReference>
<evidence type="ECO:0000313" key="17">
    <source>
        <dbReference type="EMBL" id="KAF2221838.1"/>
    </source>
</evidence>
<feature type="transmembrane region" description="Helical" evidence="15">
    <location>
        <begin position="275"/>
        <end position="298"/>
    </location>
</feature>
<dbReference type="GO" id="GO:0005886">
    <property type="term" value="C:plasma membrane"/>
    <property type="evidence" value="ECO:0007669"/>
    <property type="project" value="UniProtKB-SubCell"/>
</dbReference>
<dbReference type="FunFam" id="1.20.1250.20:FF:000196">
    <property type="entry name" value="MFS toxin efflux pump (AflT)"/>
    <property type="match status" value="1"/>
</dbReference>
<evidence type="ECO:0000256" key="14">
    <source>
        <dbReference type="SAM" id="MobiDB-lite"/>
    </source>
</evidence>
<feature type="transmembrane region" description="Helical" evidence="15">
    <location>
        <begin position="558"/>
        <end position="576"/>
    </location>
</feature>
<feature type="transmembrane region" description="Helical" evidence="15">
    <location>
        <begin position="89"/>
        <end position="112"/>
    </location>
</feature>